<evidence type="ECO:0000313" key="3">
    <source>
        <dbReference type="Proteomes" id="UP000256877"/>
    </source>
</evidence>
<proteinExistence type="predicted"/>
<evidence type="ECO:0000313" key="1">
    <source>
        <dbReference type="EMBL" id="RFA94955.1"/>
    </source>
</evidence>
<comment type="caution">
    <text evidence="1">The sequence shown here is derived from an EMBL/GenBank/DDBJ whole genome shotgun (WGS) entry which is preliminary data.</text>
</comment>
<dbReference type="EMBL" id="NMUE01000028">
    <property type="protein sequence ID" value="RFA94955.1"/>
    <property type="molecule type" value="Genomic_DNA"/>
</dbReference>
<organism evidence="1 4">
    <name type="scientific">Pyrobaculum aerophilum</name>
    <dbReference type="NCBI Taxonomy" id="13773"/>
    <lineage>
        <taxon>Archaea</taxon>
        <taxon>Thermoproteota</taxon>
        <taxon>Thermoprotei</taxon>
        <taxon>Thermoproteales</taxon>
        <taxon>Thermoproteaceae</taxon>
        <taxon>Pyrobaculum</taxon>
    </lineage>
</organism>
<reference evidence="3 4" key="1">
    <citation type="submission" date="2017-07" db="EMBL/GenBank/DDBJ databases">
        <title>Draft genome sequence of aerobic hyperthermophilic archaea, Pyrobaculum aerophilum YKB31 and YKB32.</title>
        <authorList>
            <person name="Mochizuki T."/>
            <person name="Berliner A.J."/>
            <person name="Yoshida-Takashima Y."/>
            <person name="Takaki Y."/>
            <person name="Nunoura T."/>
            <person name="Takai K."/>
        </authorList>
    </citation>
    <scope>NUCLEOTIDE SEQUENCE [LARGE SCALE GENOMIC DNA]</scope>
    <source>
        <strain evidence="1 4">YKB31</strain>
        <strain evidence="2 3">YKB32</strain>
    </source>
</reference>
<dbReference type="Proteomes" id="UP000256877">
    <property type="component" value="Unassembled WGS sequence"/>
</dbReference>
<dbReference type="Proteomes" id="UP000257123">
    <property type="component" value="Unassembled WGS sequence"/>
</dbReference>
<dbReference type="OrthoDB" id="377025at2157"/>
<accession>A0A371QX10</accession>
<dbReference type="EMBL" id="NMUF01000039">
    <property type="protein sequence ID" value="RFA96277.1"/>
    <property type="molecule type" value="Genomic_DNA"/>
</dbReference>
<sequence>MAVIYKVKITSLAAASLAVIALLAALSHAATPGEFRGPIVELEEICIKAGALGLAGRSVHEVAFLSWLGDGFIPLPYRVEAVEISVAPLLINRTDAEKYAFKSHTLPPRFENDTTVCISIPKKTARPPPRAPRGGDLYQIGDAYVVVSPRQPYDPPPVPVAGSKRDSVPVRKAGVVEAVGAGAEPLSAVSAAVKTISGGFKTIAASNTTVAANGVTFTVTPIDLPNGTKYIWLAFTNVTQPGSYSLYYKVYDAASNAVYFEGTVTAAVDGRSPYYFVISIPVYQKAYNNLLKLYIAIKNNNPVPRAVDLVIVGIFDTSRHMDNRWVAGMATTNTYGFPEYVVPIRDGYAAIPVHIPPGGVHGTEKVRVRLGLRICSSNAPSSLTVDVYLRPIWVGSLTFTYSYRDSWGCAVYNTAQGTYTGFLPLPYLLLGTTDLAIGPLPAGARVTVYELYVEGYRRPEFNRPWSPAIYDSTWLDGTFVINSVLKAETYIYTNLRTGQFTEILIRLALSPIVTPSGVVPLSPGEYIIHYYIYATGLSQPDKSDAVEGRQETLVDKLLPIVRRINAILSALGFVIDRTVQDAPKKVAYKVVTFAGRVTEQALSSAKTKVEVYPNYVWINVGWEETKNAVIVSIRYSMIARSDLKTDIGWFKSPYTTISNDLFASSNAYSIGFIQGVDIYRTWYCLYQDISPGTVCDASTYR</sequence>
<evidence type="ECO:0008006" key="5">
    <source>
        <dbReference type="Google" id="ProtNLM"/>
    </source>
</evidence>
<evidence type="ECO:0000313" key="4">
    <source>
        <dbReference type="Proteomes" id="UP000257123"/>
    </source>
</evidence>
<name>A0A371QX10_9CREN</name>
<dbReference type="AlphaFoldDB" id="A0A371QX10"/>
<evidence type="ECO:0000313" key="2">
    <source>
        <dbReference type="EMBL" id="RFA96277.1"/>
    </source>
</evidence>
<gene>
    <name evidence="1" type="ORF">CGL51_08675</name>
    <name evidence="2" type="ORF">CGL52_11085</name>
</gene>
<protein>
    <recommendedName>
        <fullName evidence="5">P. aerophilum family 59 protein</fullName>
    </recommendedName>
</protein>